<sequence>MRASDPGLSLQDAMGKIIGGLTQQIANVASGAQKPFVLNDVSIITSVTGLKGDAVLLIAEGNTISADSLDGIYEFQKLVQDDLSNILSLGGSMSAEALKSLTALLKFVSQGNKVVDFKLAPSSDTSLNESGLLTHVADPSVRVDLKPLADTVKVGDTIKLTQEGREPTTVIVTPEDVSRGYVDIKLPTFTQDGSATITVTVTDSQTQKDVAKGVVAITYDSTVTAIGAQIAPHTDSKQDDGEATATTDELGRYSVTVDTPLSGGRWVSTGGTDSFSGEVVGYLFAPAGSSVITPLTTLLAFGPEAQRAAIEANLLKVLGLDTLLADAGISSVTGFDPMAAIVSPMDGANLTVLQQAGAAVFASQQVIMTLMQTAIKLGSVDNVVQGIQTSFEKLAKDIDLGIMDGAETAEGRLALLHALNHEVIATIIAQSTTIPDSLKADLTLSVSGMLNHVTDALMANFEALALQLYKSAQGLELSVDDQLSISLAKATVASAQTSLLNAISEVLKSENPLQVAAGFGSAFDAQIENSANGSVDLPVPGNLLSVAAAKAYIAQGVDVSGRTLDASSITLADYQSLHKVAGLLLTNGVEINVTDRGVRGYSDEIDSLLGERGLDAVLNLGGNVNETVSIDETQAMGLIHAGLHFAAGDTITLNADNAEGTHLGASLKQLSKLGVDTVAVSAAGTELAFGEGALVGALPSFSANGNVTLNVNGQEQLGQASAAAGALDAAGIDTVQINLLDGGTTNGGNAGYSDELNALLGTSGLSNLSNGMDAVLNLGGSVNETVTIDEP</sequence>
<accession>E9I2X5</accession>
<evidence type="ECO:0000313" key="1">
    <source>
        <dbReference type="EMBL" id="EFX61655.1"/>
    </source>
</evidence>
<reference evidence="1 2" key="1">
    <citation type="journal article" date="2011" name="Science">
        <title>The ecoresponsive genome of Daphnia pulex.</title>
        <authorList>
            <person name="Colbourne J.K."/>
            <person name="Pfrender M.E."/>
            <person name="Gilbert D."/>
            <person name="Thomas W.K."/>
            <person name="Tucker A."/>
            <person name="Oakley T.H."/>
            <person name="Tokishita S."/>
            <person name="Aerts A."/>
            <person name="Arnold G.J."/>
            <person name="Basu M.K."/>
            <person name="Bauer D.J."/>
            <person name="Caceres C.E."/>
            <person name="Carmel L."/>
            <person name="Casola C."/>
            <person name="Choi J.H."/>
            <person name="Detter J.C."/>
            <person name="Dong Q."/>
            <person name="Dusheyko S."/>
            <person name="Eads B.D."/>
            <person name="Frohlich T."/>
            <person name="Geiler-Samerotte K.A."/>
            <person name="Gerlach D."/>
            <person name="Hatcher P."/>
            <person name="Jogdeo S."/>
            <person name="Krijgsveld J."/>
            <person name="Kriventseva E.V."/>
            <person name="Kultz D."/>
            <person name="Laforsch C."/>
            <person name="Lindquist E."/>
            <person name="Lopez J."/>
            <person name="Manak J.R."/>
            <person name="Muller J."/>
            <person name="Pangilinan J."/>
            <person name="Patwardhan R.P."/>
            <person name="Pitluck S."/>
            <person name="Pritham E.J."/>
            <person name="Rechtsteiner A."/>
            <person name="Rho M."/>
            <person name="Rogozin I.B."/>
            <person name="Sakarya O."/>
            <person name="Salamov A."/>
            <person name="Schaack S."/>
            <person name="Shapiro H."/>
            <person name="Shiga Y."/>
            <person name="Skalitzky C."/>
            <person name="Smith Z."/>
            <person name="Souvorov A."/>
            <person name="Sung W."/>
            <person name="Tang Z."/>
            <person name="Tsuchiya D."/>
            <person name="Tu H."/>
            <person name="Vos H."/>
            <person name="Wang M."/>
            <person name="Wolf Y.I."/>
            <person name="Yamagata H."/>
            <person name="Yamada T."/>
            <person name="Ye Y."/>
            <person name="Shaw J.R."/>
            <person name="Andrews J."/>
            <person name="Crease T.J."/>
            <person name="Tang H."/>
            <person name="Lucas S.M."/>
            <person name="Robertson H.M."/>
            <person name="Bork P."/>
            <person name="Koonin E.V."/>
            <person name="Zdobnov E.M."/>
            <person name="Grigoriev I.V."/>
            <person name="Lynch M."/>
            <person name="Boore J.L."/>
        </authorList>
    </citation>
    <scope>NUCLEOTIDE SEQUENCE [LARGE SCALE GENOMIC DNA]</scope>
</reference>
<protein>
    <submittedName>
        <fullName evidence="1">Uncharacterized protein</fullName>
    </submittedName>
</protein>
<dbReference type="AlphaFoldDB" id="E9I2X5"/>
<proteinExistence type="predicted"/>
<name>E9I2X5_DAPPU</name>
<evidence type="ECO:0000313" key="2">
    <source>
        <dbReference type="Proteomes" id="UP000000305"/>
    </source>
</evidence>
<dbReference type="GO" id="GO:0005634">
    <property type="term" value="C:nucleus"/>
    <property type="evidence" value="ECO:0000318"/>
    <property type="project" value="GO_Central"/>
</dbReference>
<feature type="non-terminal residue" evidence="1">
    <location>
        <position position="791"/>
    </location>
</feature>
<dbReference type="HOGENOM" id="CLU_355127_0_0_1"/>
<dbReference type="KEGG" id="dpx:DAPPUDRAFT_338557"/>
<organism evidence="1 2">
    <name type="scientific">Daphnia pulex</name>
    <name type="common">Water flea</name>
    <dbReference type="NCBI Taxonomy" id="6669"/>
    <lineage>
        <taxon>Eukaryota</taxon>
        <taxon>Metazoa</taxon>
        <taxon>Ecdysozoa</taxon>
        <taxon>Arthropoda</taxon>
        <taxon>Crustacea</taxon>
        <taxon>Branchiopoda</taxon>
        <taxon>Diplostraca</taxon>
        <taxon>Cladocera</taxon>
        <taxon>Anomopoda</taxon>
        <taxon>Daphniidae</taxon>
        <taxon>Daphnia</taxon>
    </lineage>
</organism>
<gene>
    <name evidence="1" type="ORF">DAPPUDRAFT_338557</name>
</gene>
<keyword evidence="2" id="KW-1185">Reference proteome</keyword>
<dbReference type="GO" id="GO:0005737">
    <property type="term" value="C:cytoplasm"/>
    <property type="evidence" value="ECO:0000318"/>
    <property type="project" value="GO_Central"/>
</dbReference>
<dbReference type="Proteomes" id="UP000000305">
    <property type="component" value="Unassembled WGS sequence"/>
</dbReference>
<dbReference type="InParanoid" id="E9I2X5"/>
<dbReference type="EMBL" id="GL734276">
    <property type="protein sequence ID" value="EFX61655.1"/>
    <property type="molecule type" value="Genomic_DNA"/>
</dbReference>